<keyword evidence="3" id="KW-1185">Reference proteome</keyword>
<accession>G0V4R9</accession>
<feature type="transmembrane region" description="Helical" evidence="1">
    <location>
        <begin position="34"/>
        <end position="53"/>
    </location>
</feature>
<dbReference type="EMBL" id="CAKP01000019">
    <property type="protein sequence ID" value="CCC58109.1"/>
    <property type="molecule type" value="Genomic_DNA"/>
</dbReference>
<sequence length="56" mass="6285">MKMGIFLMIIGAILVYGANFIVSIFRVRNDYKNILLIKTVGLTIAVIGILKIFEII</sequence>
<evidence type="ECO:0000256" key="1">
    <source>
        <dbReference type="SAM" id="Phobius"/>
    </source>
</evidence>
<keyword evidence="1" id="KW-0812">Transmembrane</keyword>
<reference evidence="2 3" key="1">
    <citation type="journal article" date="2011" name="J. Bacteriol.">
        <title>Draft genome sequence of Caloramator australicus strain RC3T, a thermoanaerobe from the Great Artesian Basin of Australia.</title>
        <authorList>
            <person name="Ogg C.D."/>
            <person name="Patel B.K.C."/>
        </authorList>
    </citation>
    <scope>NUCLEOTIDE SEQUENCE [LARGE SCALE GENOMIC DNA]</scope>
    <source>
        <strain evidence="2 3">RC3</strain>
    </source>
</reference>
<keyword evidence="1" id="KW-0472">Membrane</keyword>
<proteinExistence type="predicted"/>
<dbReference type="Proteomes" id="UP000007652">
    <property type="component" value="Unassembled WGS sequence"/>
</dbReference>
<protein>
    <submittedName>
        <fullName evidence="2">Uncharacterized protein</fullName>
    </submittedName>
</protein>
<comment type="caution">
    <text evidence="2">The sequence shown here is derived from an EMBL/GenBank/DDBJ whole genome shotgun (WGS) entry which is preliminary data.</text>
</comment>
<evidence type="ECO:0000313" key="2">
    <source>
        <dbReference type="EMBL" id="CCC58109.1"/>
    </source>
</evidence>
<keyword evidence="1" id="KW-1133">Transmembrane helix</keyword>
<evidence type="ECO:0000313" key="3">
    <source>
        <dbReference type="Proteomes" id="UP000007652"/>
    </source>
</evidence>
<feature type="transmembrane region" description="Helical" evidence="1">
    <location>
        <begin position="6"/>
        <end position="27"/>
    </location>
</feature>
<dbReference type="AlphaFoldDB" id="G0V4R9"/>
<gene>
    <name evidence="2" type="ORF">CAAU_0460</name>
</gene>
<name>G0V4R9_9CLOT</name>
<dbReference type="RefSeq" id="WP_008907827.1">
    <property type="nucleotide sequence ID" value="NZ_CAKP01000019.1"/>
</dbReference>
<dbReference type="STRING" id="857293.CAAU_0460"/>
<dbReference type="OrthoDB" id="1957773at2"/>
<organism evidence="2 3">
    <name type="scientific">Caloramator australicus RC3</name>
    <dbReference type="NCBI Taxonomy" id="857293"/>
    <lineage>
        <taxon>Bacteria</taxon>
        <taxon>Bacillati</taxon>
        <taxon>Bacillota</taxon>
        <taxon>Clostridia</taxon>
        <taxon>Eubacteriales</taxon>
        <taxon>Clostridiaceae</taxon>
        <taxon>Caloramator</taxon>
    </lineage>
</organism>